<organism evidence="2 3">
    <name type="scientific">Cutibacterium equinum</name>
    <dbReference type="NCBI Taxonomy" id="3016342"/>
    <lineage>
        <taxon>Bacteria</taxon>
        <taxon>Bacillati</taxon>
        <taxon>Actinomycetota</taxon>
        <taxon>Actinomycetes</taxon>
        <taxon>Propionibacteriales</taxon>
        <taxon>Propionibacteriaceae</taxon>
        <taxon>Cutibacterium</taxon>
    </lineage>
</organism>
<proteinExistence type="predicted"/>
<reference evidence="2 3" key="2">
    <citation type="submission" date="2023-06" db="EMBL/GenBank/DDBJ databases">
        <title>The Gram-positive Non-spore-bearing Anaerobic Bacilli of Human Feces.</title>
        <authorList>
            <person name="Eggerth A.H."/>
        </authorList>
    </citation>
    <scope>NUCLEOTIDE SEQUENCE [LARGE SCALE GENOMIC DNA]</scope>
    <source>
        <strain evidence="2 3">CBA3108</strain>
    </source>
</reference>
<gene>
    <name evidence="2" type="ORF">O6R08_08585</name>
</gene>
<feature type="region of interest" description="Disordered" evidence="1">
    <location>
        <begin position="142"/>
        <end position="227"/>
    </location>
</feature>
<dbReference type="Proteomes" id="UP001212097">
    <property type="component" value="Chromosome"/>
</dbReference>
<evidence type="ECO:0000313" key="2">
    <source>
        <dbReference type="EMBL" id="WCC79558.1"/>
    </source>
</evidence>
<protein>
    <submittedName>
        <fullName evidence="2">Adhesin</fullName>
    </submittedName>
</protein>
<name>A0ABY7QWY0_9ACTN</name>
<feature type="compositionally biased region" description="Low complexity" evidence="1">
    <location>
        <begin position="144"/>
        <end position="207"/>
    </location>
</feature>
<accession>A0ABY7QWY0</accession>
<dbReference type="EMBL" id="CP115668">
    <property type="protein sequence ID" value="WCC79558.1"/>
    <property type="molecule type" value="Genomic_DNA"/>
</dbReference>
<reference evidence="2 3" key="1">
    <citation type="submission" date="2023-01" db="EMBL/GenBank/DDBJ databases">
        <authorList>
            <person name="Lee S.H."/>
            <person name="Jung H.S."/>
            <person name="Yun J.U."/>
        </authorList>
    </citation>
    <scope>NUCLEOTIDE SEQUENCE [LARGE SCALE GENOMIC DNA]</scope>
    <source>
        <strain evidence="2 3">CBA3108</strain>
    </source>
</reference>
<keyword evidence="3" id="KW-1185">Reference proteome</keyword>
<evidence type="ECO:0000313" key="3">
    <source>
        <dbReference type="Proteomes" id="UP001212097"/>
    </source>
</evidence>
<sequence length="227" mass="23801">MKNEDQRVTYTPKSPGDYTVWAYCADSAGNRVSDNSSKTFEAYSTKATLDPTTWKSGEEVVMIDDGLLYRLSASLVRDGDTKDYGDLLNSQTIGQPPINHERTDSFTFPSNVPVGNYTLKLTDSDGFVRSVRVYLDHGAGRLLSGSASGSKSPAKPGSKSSSKPGSKSASKTSSKSKSASKATSGKHVVTSGSGAATEKTTTGAASGYDEGVSHVSSGMHTLPHTGV</sequence>
<evidence type="ECO:0000256" key="1">
    <source>
        <dbReference type="SAM" id="MobiDB-lite"/>
    </source>
</evidence>